<dbReference type="InterPro" id="IPR041095">
    <property type="entry name" value="EFG_II"/>
</dbReference>
<evidence type="ECO:0000256" key="4">
    <source>
        <dbReference type="ARBA" id="ARBA00023134"/>
    </source>
</evidence>
<evidence type="ECO:0000256" key="6">
    <source>
        <dbReference type="SAM" id="MobiDB-lite"/>
    </source>
</evidence>
<name>A0A8H3J882_9LECA</name>
<dbReference type="GO" id="GO:0003924">
    <property type="term" value="F:GTPase activity"/>
    <property type="evidence" value="ECO:0007669"/>
    <property type="project" value="InterPro"/>
</dbReference>
<dbReference type="SUPFAM" id="SSF52540">
    <property type="entry name" value="P-loop containing nucleoside triphosphate hydrolases"/>
    <property type="match status" value="1"/>
</dbReference>
<dbReference type="CDD" id="cd01681">
    <property type="entry name" value="aeEF2_snRNP_like_IV"/>
    <property type="match status" value="1"/>
</dbReference>
<dbReference type="Gene3D" id="3.30.230.10">
    <property type="match status" value="1"/>
</dbReference>
<dbReference type="GO" id="GO:0005525">
    <property type="term" value="F:GTP binding"/>
    <property type="evidence" value="ECO:0007669"/>
    <property type="project" value="UniProtKB-KW"/>
</dbReference>
<dbReference type="NCBIfam" id="TIGR00231">
    <property type="entry name" value="small_GTP"/>
    <property type="match status" value="1"/>
</dbReference>
<evidence type="ECO:0000256" key="5">
    <source>
        <dbReference type="ARBA" id="ARBA00081809"/>
    </source>
</evidence>
<keyword evidence="3" id="KW-0378">Hydrolase</keyword>
<dbReference type="OrthoDB" id="364892at2759"/>
<dbReference type="InterPro" id="IPR005225">
    <property type="entry name" value="Small_GTP-bd"/>
</dbReference>
<dbReference type="InterPro" id="IPR000640">
    <property type="entry name" value="EFG_V-like"/>
</dbReference>
<dbReference type="AlphaFoldDB" id="A0A8H3J882"/>
<dbReference type="InterPro" id="IPR014721">
    <property type="entry name" value="Ribsml_uS5_D2-typ_fold_subgr"/>
</dbReference>
<dbReference type="CDD" id="cd04096">
    <property type="entry name" value="eEF2_snRNP_like_C"/>
    <property type="match status" value="1"/>
</dbReference>
<evidence type="ECO:0000256" key="1">
    <source>
        <dbReference type="ARBA" id="ARBA00022517"/>
    </source>
</evidence>
<keyword evidence="2" id="KW-0547">Nucleotide-binding</keyword>
<dbReference type="GO" id="GO:0043022">
    <property type="term" value="F:ribosome binding"/>
    <property type="evidence" value="ECO:0007669"/>
    <property type="project" value="TreeGrafter"/>
</dbReference>
<dbReference type="CDD" id="cd16261">
    <property type="entry name" value="EF2_snRNP_III"/>
    <property type="match status" value="1"/>
</dbReference>
<accession>A0A8H3J882</accession>
<dbReference type="PANTHER" id="PTHR42908:SF3">
    <property type="entry name" value="ELONGATION FACTOR-LIKE GTPASE 1"/>
    <property type="match status" value="1"/>
</dbReference>
<keyword evidence="9" id="KW-1185">Reference proteome</keyword>
<sequence length="1097" mass="120326">MPVVNPEKLIGLQRNADEVRNICILAHVDHGKTSLTDALIATNGIISPKLAGKIRYLDSRPDEQLRGITMESSAISLSFSLFRRSAPDASPVQKEYLINLIDSPGHIDFSSEVSTASRLCDGALVLVDAVEGVCSQTVTVLRQTWTEHLKPLLVINKVDRLITELKMSPGEAYTHLSKLLEQVNAVIGSFFQGERMEEDLQWRERVEERVAAAAAKEMERAERKATKGSVTEDSESVATSGTTSEFEEKDDEDLYFAPEKNNVIFSSAVDGWAFTVRQFASLYEKKLGIKRSVLEKVLWGDFYLEPKTKRVLGSKHLKGRALKPMFVQLVLDTIWAVYEATTGGDKGKGDPAMVEKITKSLSLTVPPHVLRSRDPRAIMTTVFSAWLALSTAVLVSVIEHLPAPPAAQASRLPALIDASPGSKHVDLMIREAMTNIKSSKDDPVVAYVSKMVAVPASEMPQNKRKGGGAMTGEEARDLARKKRAELEKAQAAVNGEALNGDLNGLTEALDESSLTDANGDNAIGEVEGDPEHLIGFARLYSGTLSVGDSVYVLPPKFSPAYPHTMPEPQKVVITGLYLLMGRGLESLTSVPAGVVFGIGGLEGHVLKSGTLCSQLEGAVNLAGVNMGSQPIVRVALEPVNPADLEKMIRGMKLLEQSDPCAQYEILESGEHVVLTAGELHLERCLKDLRERFAKCEIQAGEPIVPYRETIVSAAEMSPPKNRDLPRGTVIGITTSKQVTVRITVRPLPDAVTGFLLKNSGAIRRLYSERKEQEEGKIIMTTDGEDAGEQDEADEIAAADSGMLSLLDFRERLRSAFADVKGQGHIWADVVEKIAAFGPRRTGPNLLIDATEDGTCQRFLHELAEADKDKTDTKSSPDILTPRDFSDKISYAFQLSTAQGPMCHEPMQGVAVFLEFVTVSAPSDEESSAREKLGRLTGETIKTVRDAIRQGFMDWSPRLMLAMYSCEIQASTEVLGRVYNVLSRRRGRILTESLKEGMPFYLISSLLPVAESFGFSDEIRKRTSGAAQPQLVFSGFELLDEDPYWVPQTEEELEDFGEKGDRERVSRRYVDGVRGRKGLVVMGRKLVGDAEKQKTLKR</sequence>
<dbReference type="SUPFAM" id="SSF54980">
    <property type="entry name" value="EF-G C-terminal domain-like"/>
    <property type="match status" value="2"/>
</dbReference>
<dbReference type="FunFam" id="3.90.1430.10:FF:000002">
    <property type="entry name" value="Elongation factor like GTPase 1"/>
    <property type="match status" value="1"/>
</dbReference>
<evidence type="ECO:0000313" key="8">
    <source>
        <dbReference type="EMBL" id="CAF9942583.1"/>
    </source>
</evidence>
<dbReference type="Gene3D" id="2.40.30.10">
    <property type="entry name" value="Translation factors"/>
    <property type="match status" value="1"/>
</dbReference>
<keyword evidence="1" id="KW-0690">Ribosome biogenesis</keyword>
<protein>
    <recommendedName>
        <fullName evidence="5">Elongation factor-like 1</fullName>
    </recommendedName>
</protein>
<reference evidence="8" key="1">
    <citation type="submission" date="2021-03" db="EMBL/GenBank/DDBJ databases">
        <authorList>
            <person name="Tagirdzhanova G."/>
        </authorList>
    </citation>
    <scope>NUCLEOTIDE SEQUENCE</scope>
</reference>
<dbReference type="Gene3D" id="3.90.1430.10">
    <property type="entry name" value="Yeast translation eEF2 (G' domain)"/>
    <property type="match status" value="1"/>
</dbReference>
<dbReference type="Pfam" id="PF25118">
    <property type="entry name" value="EFL1"/>
    <property type="match status" value="1"/>
</dbReference>
<dbReference type="Gene3D" id="3.30.70.240">
    <property type="match status" value="1"/>
</dbReference>
<dbReference type="Pfam" id="PF14492">
    <property type="entry name" value="EFG_III"/>
    <property type="match status" value="1"/>
</dbReference>
<gene>
    <name evidence="8" type="primary">RIA1</name>
    <name evidence="8" type="ORF">ALECFALPRED_009827</name>
</gene>
<evidence type="ECO:0000259" key="7">
    <source>
        <dbReference type="PROSITE" id="PS51722"/>
    </source>
</evidence>
<dbReference type="FunFam" id="3.30.70.240:FF:000006">
    <property type="entry name" value="Elongation factor like GTPase 1"/>
    <property type="match status" value="1"/>
</dbReference>
<keyword evidence="4" id="KW-0342">GTP-binding</keyword>
<feature type="region of interest" description="Disordered" evidence="6">
    <location>
        <begin position="219"/>
        <end position="244"/>
    </location>
</feature>
<evidence type="ECO:0000256" key="2">
    <source>
        <dbReference type="ARBA" id="ARBA00022741"/>
    </source>
</evidence>
<organism evidence="8 9">
    <name type="scientific">Alectoria fallacina</name>
    <dbReference type="NCBI Taxonomy" id="1903189"/>
    <lineage>
        <taxon>Eukaryota</taxon>
        <taxon>Fungi</taxon>
        <taxon>Dikarya</taxon>
        <taxon>Ascomycota</taxon>
        <taxon>Pezizomycotina</taxon>
        <taxon>Lecanoromycetes</taxon>
        <taxon>OSLEUM clade</taxon>
        <taxon>Lecanoromycetidae</taxon>
        <taxon>Lecanorales</taxon>
        <taxon>Lecanorineae</taxon>
        <taxon>Parmeliaceae</taxon>
        <taxon>Alectoria</taxon>
    </lineage>
</organism>
<dbReference type="InterPro" id="IPR035647">
    <property type="entry name" value="EFG_III/V"/>
</dbReference>
<dbReference type="InterPro" id="IPR027417">
    <property type="entry name" value="P-loop_NTPase"/>
</dbReference>
<dbReference type="SUPFAM" id="SSF50447">
    <property type="entry name" value="Translation proteins"/>
    <property type="match status" value="1"/>
</dbReference>
<feature type="compositionally biased region" description="Polar residues" evidence="6">
    <location>
        <begin position="228"/>
        <end position="244"/>
    </location>
</feature>
<dbReference type="GO" id="GO:0042256">
    <property type="term" value="P:cytosolic ribosome assembly"/>
    <property type="evidence" value="ECO:0007669"/>
    <property type="project" value="UniProtKB-ARBA"/>
</dbReference>
<dbReference type="EMBL" id="CAJPDR010000774">
    <property type="protein sequence ID" value="CAF9942583.1"/>
    <property type="molecule type" value="Genomic_DNA"/>
</dbReference>
<feature type="domain" description="Tr-type G" evidence="7">
    <location>
        <begin position="17"/>
        <end position="293"/>
    </location>
</feature>
<dbReference type="InterPro" id="IPR056752">
    <property type="entry name" value="EFL1"/>
</dbReference>
<dbReference type="InterPro" id="IPR020568">
    <property type="entry name" value="Ribosomal_Su5_D2-typ_SF"/>
</dbReference>
<dbReference type="Proteomes" id="UP000664203">
    <property type="component" value="Unassembled WGS sequence"/>
</dbReference>
<proteinExistence type="predicted"/>
<comment type="caution">
    <text evidence="8">The sequence shown here is derived from an EMBL/GenBank/DDBJ whole genome shotgun (WGS) entry which is preliminary data.</text>
</comment>
<dbReference type="Gene3D" id="3.40.50.300">
    <property type="entry name" value="P-loop containing nucleotide triphosphate hydrolases"/>
    <property type="match status" value="1"/>
</dbReference>
<dbReference type="SMART" id="SM00838">
    <property type="entry name" value="EFG_C"/>
    <property type="match status" value="1"/>
</dbReference>
<dbReference type="Gene3D" id="3.30.70.870">
    <property type="entry name" value="Elongation Factor G (Translational Gtpase), domain 3"/>
    <property type="match status" value="1"/>
</dbReference>
<dbReference type="PROSITE" id="PS51722">
    <property type="entry name" value="G_TR_2"/>
    <property type="match status" value="1"/>
</dbReference>
<dbReference type="CDD" id="cd16268">
    <property type="entry name" value="EF2_II"/>
    <property type="match status" value="1"/>
</dbReference>
<dbReference type="InterPro" id="IPR009000">
    <property type="entry name" value="Transl_B-barrel_sf"/>
</dbReference>
<evidence type="ECO:0000256" key="3">
    <source>
        <dbReference type="ARBA" id="ARBA00022801"/>
    </source>
</evidence>
<dbReference type="Pfam" id="PF00009">
    <property type="entry name" value="GTP_EFTU"/>
    <property type="match status" value="1"/>
</dbReference>
<dbReference type="InterPro" id="IPR000795">
    <property type="entry name" value="T_Tr_GTP-bd_dom"/>
</dbReference>
<dbReference type="GO" id="GO:0005829">
    <property type="term" value="C:cytosol"/>
    <property type="evidence" value="ECO:0007669"/>
    <property type="project" value="TreeGrafter"/>
</dbReference>
<dbReference type="FunFam" id="3.30.70.870:FF:000002">
    <property type="entry name" value="Translation elongation factor 2"/>
    <property type="match status" value="1"/>
</dbReference>
<dbReference type="Pfam" id="PF00679">
    <property type="entry name" value="EFG_C"/>
    <property type="match status" value="1"/>
</dbReference>
<dbReference type="SUPFAM" id="SSF54211">
    <property type="entry name" value="Ribosomal protein S5 domain 2-like"/>
    <property type="match status" value="1"/>
</dbReference>
<dbReference type="PRINTS" id="PR00315">
    <property type="entry name" value="ELONGATNFCT"/>
</dbReference>
<dbReference type="PANTHER" id="PTHR42908">
    <property type="entry name" value="TRANSLATION ELONGATION FACTOR-RELATED"/>
    <property type="match status" value="1"/>
</dbReference>
<evidence type="ECO:0000313" key="9">
    <source>
        <dbReference type="Proteomes" id="UP000664203"/>
    </source>
</evidence>
<dbReference type="CDD" id="cd01885">
    <property type="entry name" value="EF2"/>
    <property type="match status" value="1"/>
</dbReference>
<dbReference type="GO" id="GO:1990904">
    <property type="term" value="C:ribonucleoprotein complex"/>
    <property type="evidence" value="ECO:0007669"/>
    <property type="project" value="TreeGrafter"/>
</dbReference>